<evidence type="ECO:0000313" key="4">
    <source>
        <dbReference type="EMBL" id="MBU2690185.1"/>
    </source>
</evidence>
<evidence type="ECO:0000256" key="2">
    <source>
        <dbReference type="SAM" id="Phobius"/>
    </source>
</evidence>
<protein>
    <submittedName>
        <fullName evidence="4">AAA family ATPase</fullName>
    </submittedName>
</protein>
<dbReference type="Pfam" id="PF13514">
    <property type="entry name" value="AAA_27"/>
    <property type="match status" value="1"/>
</dbReference>
<dbReference type="InterPro" id="IPR027417">
    <property type="entry name" value="P-loop_NTPase"/>
</dbReference>
<feature type="transmembrane region" description="Helical" evidence="2">
    <location>
        <begin position="526"/>
        <end position="546"/>
    </location>
</feature>
<reference evidence="4" key="1">
    <citation type="submission" date="2021-05" db="EMBL/GenBank/DDBJ databases">
        <title>Energy efficiency and biological interactions define the core microbiome of deep oligotrophic groundwater.</title>
        <authorList>
            <person name="Mehrshad M."/>
            <person name="Lopez-Fernandez M."/>
            <person name="Bell E."/>
            <person name="Bernier-Latmani R."/>
            <person name="Bertilsson S."/>
            <person name="Dopson M."/>
        </authorList>
    </citation>
    <scope>NUCLEOTIDE SEQUENCE</scope>
    <source>
        <strain evidence="4">Modern_marine.mb.64</strain>
    </source>
</reference>
<proteinExistence type="predicted"/>
<name>A0A948RSH9_UNCEI</name>
<dbReference type="InterPro" id="IPR038734">
    <property type="entry name" value="YhaN_AAA"/>
</dbReference>
<evidence type="ECO:0000256" key="1">
    <source>
        <dbReference type="SAM" id="Coils"/>
    </source>
</evidence>
<dbReference type="SUPFAM" id="SSF52540">
    <property type="entry name" value="P-loop containing nucleoside triphosphate hydrolases"/>
    <property type="match status" value="1"/>
</dbReference>
<keyword evidence="2" id="KW-1133">Transmembrane helix</keyword>
<dbReference type="Proteomes" id="UP000777784">
    <property type="component" value="Unassembled WGS sequence"/>
</dbReference>
<sequence>MKRVTFTSLRLEGFGVYNRSTLFSFPRGLAIDTRPNEMGKSTVLHGIQAVLFGLPHTNDGEKFGTVRFQSWAPSSTFSGTLELEIDGNPYRIQRDFQTHQTRIICRGNGPPLLFEGEANPMGRTLGIRRYREILGDLIAVTDETLFQSIFCLQQPLPDERQIPHEVQRLITGTGEAAGDRVLALLFQWFKEISRKTGETGIHEPGKRPTDQRTDGRLDTLHARLRELESARAEGEECFAQLKDLEQKSQKLRESVGRNRERQGETQVILAKIESYRENSKELSHLRERRDQLTRALQSYEENEVKRRELQRELEDRFPHLAVIPPELKNDFSRALAAQRKLQEAEAELKRPGEELAAILVEIEDVGRELSEEPDLAGRPDDFWSALQRRSVVRTQTGLIGKELNSLAARSIELKRKLELFHKWNTIPKHLPSFLEGIHRESETLKERWIRWQEKLANQERLKSQLDRRQIFTQPQIPEPDEILSAVATWERLAQESQAVLAQEEIEQRRAGRIRSSAKRMEVRRRILEGVGGSGAGVIVGWLIWFTNLVPPLVAVGLGLMVAFAITTILWRLPTSQQSLIEALTTALSGTQKRKGEIETKISEFKSRFEPLMKSLSLPSIDGGGLTALSKDFIEWRAAQQEYLTAELICRQAEIDLFGPLSKEEEPGSAGQTKTPEELPAPFPDLALLARSVGNIEFKNGSDLLYWLSQQEEENWRRWMDEAAEQAALHREIADLDDKQTRIKGDKTPGGLSFLEKELVDLNASCRPWALDVDIKAIEPRLRAVRQAEERQRRLLARKKELGNSIDNLKNDLNLVKLEWESWRMKLAPYLELAGGDPERLQQQLNDAQELHAQIRRAEQLRDQALAIQEGNNDDPESLKKNRDRLVEQWDFHHRAMRDLVKDSDALRVFEELEDAQQRDSYRQGLMDQLIELETHAKALESEFDDVRISLRSLKPEGSVHLAQAELEIRETRGELEHLEQRRDTILEAWRLMSDAVEELRRSFGPALAQEISRLFFLITQKDGRRIDLSPKLELEILENDQPCSSAQLSQGAGDQLTWSVRLALAQKIGGDIILPILMDDPFVNFDFERLTRAGDALSRLSQERQILIWTKDERLRAWGAPIRTELSPL</sequence>
<evidence type="ECO:0000313" key="5">
    <source>
        <dbReference type="Proteomes" id="UP000777784"/>
    </source>
</evidence>
<dbReference type="Gene3D" id="3.40.50.300">
    <property type="entry name" value="P-loop containing nucleotide triphosphate hydrolases"/>
    <property type="match status" value="2"/>
</dbReference>
<feature type="coiled-coil region" evidence="1">
    <location>
        <begin position="922"/>
        <end position="988"/>
    </location>
</feature>
<dbReference type="PANTHER" id="PTHR41259">
    <property type="entry name" value="DOUBLE-STRAND BREAK REPAIR RAD50 ATPASE, PUTATIVE-RELATED"/>
    <property type="match status" value="1"/>
</dbReference>
<keyword evidence="2" id="KW-0472">Membrane</keyword>
<keyword evidence="1" id="KW-0175">Coiled coil</keyword>
<accession>A0A948RSH9</accession>
<dbReference type="AlphaFoldDB" id="A0A948RSH9"/>
<evidence type="ECO:0000259" key="3">
    <source>
        <dbReference type="Pfam" id="PF13514"/>
    </source>
</evidence>
<organism evidence="4 5">
    <name type="scientific">Eiseniibacteriota bacterium</name>
    <dbReference type="NCBI Taxonomy" id="2212470"/>
    <lineage>
        <taxon>Bacteria</taxon>
        <taxon>Candidatus Eiseniibacteriota</taxon>
    </lineage>
</organism>
<dbReference type="EMBL" id="JAHJDP010000023">
    <property type="protein sequence ID" value="MBU2690185.1"/>
    <property type="molecule type" value="Genomic_DNA"/>
</dbReference>
<dbReference type="PANTHER" id="PTHR41259:SF1">
    <property type="entry name" value="DOUBLE-STRAND BREAK REPAIR RAD50 ATPASE, PUTATIVE-RELATED"/>
    <property type="match status" value="1"/>
</dbReference>
<keyword evidence="2" id="KW-0812">Transmembrane</keyword>
<feature type="domain" description="YhaN AAA" evidence="3">
    <location>
        <begin position="6"/>
        <end position="58"/>
    </location>
</feature>
<feature type="coiled-coil region" evidence="1">
    <location>
        <begin position="784"/>
        <end position="867"/>
    </location>
</feature>
<comment type="caution">
    <text evidence="4">The sequence shown here is derived from an EMBL/GenBank/DDBJ whole genome shotgun (WGS) entry which is preliminary data.</text>
</comment>
<feature type="coiled-coil region" evidence="1">
    <location>
        <begin position="227"/>
        <end position="347"/>
    </location>
</feature>
<gene>
    <name evidence="4" type="ORF">KJ970_04595</name>
</gene>
<feature type="transmembrane region" description="Helical" evidence="2">
    <location>
        <begin position="552"/>
        <end position="570"/>
    </location>
</feature>